<comment type="caution">
    <text evidence="1">The sequence shown here is derived from an EMBL/GenBank/DDBJ whole genome shotgun (WGS) entry which is preliminary data.</text>
</comment>
<evidence type="ECO:0008006" key="5">
    <source>
        <dbReference type="Google" id="ProtNLM"/>
    </source>
</evidence>
<dbReference type="EMBL" id="JAHOEF010000028">
    <property type="protein sequence ID" value="MBV3382729.1"/>
    <property type="molecule type" value="Genomic_DNA"/>
</dbReference>
<dbReference type="EMBL" id="JAHOEL010000028">
    <property type="protein sequence ID" value="MBV3392754.1"/>
    <property type="molecule type" value="Genomic_DNA"/>
</dbReference>
<proteinExistence type="predicted"/>
<protein>
    <recommendedName>
        <fullName evidence="5">DUF5590 domain-containing protein</fullName>
    </recommendedName>
</protein>
<dbReference type="RefSeq" id="WP_217747571.1">
    <property type="nucleotide sequence ID" value="NZ_JAHOEB010000027.1"/>
</dbReference>
<evidence type="ECO:0000313" key="2">
    <source>
        <dbReference type="EMBL" id="MBV3392754.1"/>
    </source>
</evidence>
<gene>
    <name evidence="1" type="ORF">KSV97_05760</name>
    <name evidence="2" type="ORF">KSW06_05720</name>
</gene>
<evidence type="ECO:0000313" key="4">
    <source>
        <dbReference type="Proteomes" id="UP001197492"/>
    </source>
</evidence>
<dbReference type="Proteomes" id="UP001196408">
    <property type="component" value="Unassembled WGS sequence"/>
</dbReference>
<dbReference type="Proteomes" id="UP001197492">
    <property type="component" value="Unassembled WGS sequence"/>
</dbReference>
<keyword evidence="4" id="KW-1185">Reference proteome</keyword>
<sequence>MKKKTIVSVIFALILLVSGMIYWKYSNDYTHVIKENWNISIPSDSDYSEVYRKDSGSSFNGDGIRYHVFTYENEEPIKKMFSWKKDQGETIYDGHYIDATNKWLDEINVLAISRPTHTDCVYWYKSHEDHSEIIILWNKKEKRLYVVESFM</sequence>
<dbReference type="AlphaFoldDB" id="A0AAW4MTH7"/>
<evidence type="ECO:0000313" key="1">
    <source>
        <dbReference type="EMBL" id="MBV3382729.1"/>
    </source>
</evidence>
<organism evidence="1 3">
    <name type="scientific">Catenibacterium mitsuokai</name>
    <dbReference type="NCBI Taxonomy" id="100886"/>
    <lineage>
        <taxon>Bacteria</taxon>
        <taxon>Bacillati</taxon>
        <taxon>Bacillota</taxon>
        <taxon>Erysipelotrichia</taxon>
        <taxon>Erysipelotrichales</taxon>
        <taxon>Coprobacillaceae</taxon>
        <taxon>Catenibacterium</taxon>
    </lineage>
</organism>
<accession>A0AAW4MTH7</accession>
<evidence type="ECO:0000313" key="3">
    <source>
        <dbReference type="Proteomes" id="UP001196408"/>
    </source>
</evidence>
<reference evidence="1 4" key="1">
    <citation type="submission" date="2021-06" db="EMBL/GenBank/DDBJ databases">
        <title>Collection of gut derived symbiotic bacterial strains cultured from healthy donors.</title>
        <authorList>
            <person name="Lin H."/>
            <person name="Littmann E."/>
            <person name="Pamer E.G."/>
        </authorList>
    </citation>
    <scope>NUCLEOTIDE SEQUENCE</scope>
    <source>
        <strain evidence="2 4">MSK.21.70</strain>
        <strain evidence="1">MSK.21.82</strain>
    </source>
</reference>
<name>A0AAW4MTH7_9FIRM</name>